<dbReference type="AlphaFoldDB" id="B6H4D8"/>
<protein>
    <submittedName>
        <fullName evidence="1">Pc13g08510 protein</fullName>
    </submittedName>
</protein>
<dbReference type="OMA" id="NYRERCQ"/>
<name>B6H4D8_PENRW</name>
<dbReference type="BioCyc" id="PCHR:PC13G08510-MONOMER"/>
<dbReference type="HOGENOM" id="CLU_1205124_0_0_1"/>
<dbReference type="Proteomes" id="UP000000724">
    <property type="component" value="Contig Pc00c13"/>
</dbReference>
<proteinExistence type="predicted"/>
<dbReference type="EMBL" id="AM920428">
    <property type="protein sequence ID" value="CAP91920.1"/>
    <property type="molecule type" value="Genomic_DNA"/>
</dbReference>
<dbReference type="InterPro" id="IPR021109">
    <property type="entry name" value="Peptidase_aspartic_dom_sf"/>
</dbReference>
<dbReference type="Gene3D" id="2.40.70.10">
    <property type="entry name" value="Acid Proteases"/>
    <property type="match status" value="1"/>
</dbReference>
<organism evidence="1 2">
    <name type="scientific">Penicillium rubens (strain ATCC 28089 / DSM 1075 / NRRL 1951 / Wisconsin 54-1255)</name>
    <name type="common">Penicillium chrysogenum</name>
    <dbReference type="NCBI Taxonomy" id="500485"/>
    <lineage>
        <taxon>Eukaryota</taxon>
        <taxon>Fungi</taxon>
        <taxon>Dikarya</taxon>
        <taxon>Ascomycota</taxon>
        <taxon>Pezizomycotina</taxon>
        <taxon>Eurotiomycetes</taxon>
        <taxon>Eurotiomycetidae</taxon>
        <taxon>Eurotiales</taxon>
        <taxon>Aspergillaceae</taxon>
        <taxon>Penicillium</taxon>
        <taxon>Penicillium chrysogenum species complex</taxon>
    </lineage>
</organism>
<reference evidence="1 2" key="1">
    <citation type="journal article" date="2008" name="Nat. Biotechnol.">
        <title>Genome sequencing and analysis of the filamentous fungus Penicillium chrysogenum.</title>
        <authorList>
            <person name="van den Berg M.A."/>
            <person name="Albang R."/>
            <person name="Albermann K."/>
            <person name="Badger J.H."/>
            <person name="Daran J.-M."/>
            <person name="Driessen A.J.M."/>
            <person name="Garcia-Estrada C."/>
            <person name="Fedorova N.D."/>
            <person name="Harris D.M."/>
            <person name="Heijne W.H.M."/>
            <person name="Joardar V.S."/>
            <person name="Kiel J.A.K.W."/>
            <person name="Kovalchuk A."/>
            <person name="Martin J.F."/>
            <person name="Nierman W.C."/>
            <person name="Nijland J.G."/>
            <person name="Pronk J.T."/>
            <person name="Roubos J.A."/>
            <person name="van der Klei I.J."/>
            <person name="van Peij N.N.M.E."/>
            <person name="Veenhuis M."/>
            <person name="von Doehren H."/>
            <person name="Wagner C."/>
            <person name="Wortman J.R."/>
            <person name="Bovenberg R.A.L."/>
        </authorList>
    </citation>
    <scope>NUCLEOTIDE SEQUENCE [LARGE SCALE GENOMIC DNA]</scope>
    <source>
        <strain evidence="2">ATCC 28089 / DSM 1075 / NRRL 1951 / Wisconsin 54-1255</strain>
    </source>
</reference>
<dbReference type="VEuPathDB" id="FungiDB:PCH_Pc13g08510"/>
<gene>
    <name evidence="1" type="ORF">Pc13g08510</name>
    <name evidence="1" type="ORF">PCH_Pc13g08510</name>
</gene>
<keyword evidence="2" id="KW-1185">Reference proteome</keyword>
<sequence length="230" mass="25442">MLRNYRERCQSSKRGLDVPSVSSNGIATYNELGFEPVVWPRVYDRLRLDVSSDYVAPSTDPDTLPPELPIVQSDRPRVTQPGLQYKTWRYLSTVVGPTSQHKLLVACLDTGCVMTIIDADLARSLDLPLHKCTPVPVAGIGSRHLSSAFVSFDVFFRGSENAARIPVEAHLVDNLKAKLLIGMDIMGHEGFRLDLDARKLKISSCLNIEIPIAIHAGRRTRHVAPTGSSR</sequence>
<dbReference type="SUPFAM" id="SSF50630">
    <property type="entry name" value="Acid proteases"/>
    <property type="match status" value="1"/>
</dbReference>
<evidence type="ECO:0000313" key="1">
    <source>
        <dbReference type="EMBL" id="CAP91920.1"/>
    </source>
</evidence>
<accession>B6H4D8</accession>
<dbReference type="OrthoDB" id="4358334at2759"/>
<evidence type="ECO:0000313" key="2">
    <source>
        <dbReference type="Proteomes" id="UP000000724"/>
    </source>
</evidence>